<feature type="signal peptide" evidence="1">
    <location>
        <begin position="1"/>
        <end position="28"/>
    </location>
</feature>
<feature type="chain" id="PRO_5031089409" description="Lipoprotein" evidence="1">
    <location>
        <begin position="29"/>
        <end position="183"/>
    </location>
</feature>
<dbReference type="EMBL" id="JACHBX010000001">
    <property type="protein sequence ID" value="MBB6132655.1"/>
    <property type="molecule type" value="Genomic_DNA"/>
</dbReference>
<gene>
    <name evidence="2" type="ORF">HD842_000766</name>
</gene>
<proteinExistence type="predicted"/>
<keyword evidence="3" id="KW-1185">Reference proteome</keyword>
<evidence type="ECO:0000313" key="3">
    <source>
        <dbReference type="Proteomes" id="UP000540787"/>
    </source>
</evidence>
<dbReference type="RefSeq" id="WP_183551168.1">
    <property type="nucleotide sequence ID" value="NZ_JACHBX010000001.1"/>
</dbReference>
<evidence type="ECO:0008006" key="4">
    <source>
        <dbReference type="Google" id="ProtNLM"/>
    </source>
</evidence>
<evidence type="ECO:0000313" key="2">
    <source>
        <dbReference type="EMBL" id="MBB6132655.1"/>
    </source>
</evidence>
<comment type="caution">
    <text evidence="2">The sequence shown here is derived from an EMBL/GenBank/DDBJ whole genome shotgun (WGS) entry which is preliminary data.</text>
</comment>
<evidence type="ECO:0000256" key="1">
    <source>
        <dbReference type="SAM" id="SignalP"/>
    </source>
</evidence>
<organism evidence="2 3">
    <name type="scientific">Massilia aurea</name>
    <dbReference type="NCBI Taxonomy" id="373040"/>
    <lineage>
        <taxon>Bacteria</taxon>
        <taxon>Pseudomonadati</taxon>
        <taxon>Pseudomonadota</taxon>
        <taxon>Betaproteobacteria</taxon>
        <taxon>Burkholderiales</taxon>
        <taxon>Oxalobacteraceae</taxon>
        <taxon>Telluria group</taxon>
        <taxon>Massilia</taxon>
    </lineage>
</organism>
<reference evidence="2 3" key="1">
    <citation type="submission" date="2020-08" db="EMBL/GenBank/DDBJ databases">
        <title>The Agave Microbiome: Exploring the role of microbial communities in plant adaptations to desert environments.</title>
        <authorList>
            <person name="Partida-Martinez L.P."/>
        </authorList>
    </citation>
    <scope>NUCLEOTIDE SEQUENCE [LARGE SCALE GENOMIC DNA]</scope>
    <source>
        <strain evidence="2 3">AT3.2</strain>
    </source>
</reference>
<dbReference type="AlphaFoldDB" id="A0A7W9U7W3"/>
<keyword evidence="1" id="KW-0732">Signal</keyword>
<protein>
    <recommendedName>
        <fullName evidence="4">Lipoprotein</fullName>
    </recommendedName>
</protein>
<dbReference type="Proteomes" id="UP000540787">
    <property type="component" value="Unassembled WGS sequence"/>
</dbReference>
<accession>A0A7W9U7W3</accession>
<name>A0A7W9U7W3_9BURK</name>
<sequence length="183" mass="19798">METNLLEKFMRFRTAAFALLLTHGLAAAGGYQGCEFGMTQAQIRAVGDPARYYTFKNGDIGAGHVPFENGEALISFYFTDGYLERTMLITYRGEDASSARRAWTDAYAHLARVCGDVESLSAGVGASTPEAALTAYDKDLPSLAPGKRHQMGCLRMPAGERVWATATRGEGKLVMVAVNYGKP</sequence>